<dbReference type="PANTHER" id="PTHR46546:SF4">
    <property type="entry name" value="SHEWANELLA-LIKE PROTEIN PHOSPHATASE 1"/>
    <property type="match status" value="1"/>
</dbReference>
<evidence type="ECO:0000256" key="1">
    <source>
        <dbReference type="SAM" id="MobiDB-lite"/>
    </source>
</evidence>
<dbReference type="RefSeq" id="XP_028477965.1">
    <property type="nucleotide sequence ID" value="XM_028621513.1"/>
</dbReference>
<feature type="chain" id="PRO_5019112322" description="Calcineurin-like phosphoesterase domain-containing protein" evidence="2">
    <location>
        <begin position="35"/>
        <end position="392"/>
    </location>
</feature>
<dbReference type="SUPFAM" id="SSF56300">
    <property type="entry name" value="Metallo-dependent phosphatases"/>
    <property type="match status" value="1"/>
</dbReference>
<dbReference type="AlphaFoldDB" id="A0A427Y0A2"/>
<dbReference type="Proteomes" id="UP000279236">
    <property type="component" value="Unassembled WGS sequence"/>
</dbReference>
<gene>
    <name evidence="4" type="ORF">EHS24_006039</name>
</gene>
<reference evidence="4 5" key="1">
    <citation type="submission" date="2018-11" db="EMBL/GenBank/DDBJ databases">
        <title>Genome sequence of Apiotrichum porosum DSM 27194.</title>
        <authorList>
            <person name="Aliyu H."/>
            <person name="Gorte O."/>
            <person name="Ochsenreither K."/>
        </authorList>
    </citation>
    <scope>NUCLEOTIDE SEQUENCE [LARGE SCALE GENOMIC DNA]</scope>
    <source>
        <strain evidence="4 5">DSM 27194</strain>
    </source>
</reference>
<proteinExistence type="predicted"/>
<evidence type="ECO:0000259" key="3">
    <source>
        <dbReference type="Pfam" id="PF00149"/>
    </source>
</evidence>
<dbReference type="InterPro" id="IPR029052">
    <property type="entry name" value="Metallo-depent_PP-like"/>
</dbReference>
<accession>A0A427Y0A2</accession>
<dbReference type="EMBL" id="RSCE01000003">
    <property type="protein sequence ID" value="RSH84517.1"/>
    <property type="molecule type" value="Genomic_DNA"/>
</dbReference>
<feature type="domain" description="Calcineurin-like phosphoesterase" evidence="3">
    <location>
        <begin position="48"/>
        <end position="289"/>
    </location>
</feature>
<sequence>MHVPTTQQTRLLVAAVCILVMVLVRQFGKQTVTGEPVAPAPGEAFRQRIVAVGDLHGDIHNAKKVFRMAGLIDKRDAWAAGSDIFVQTGDIVDRGGYAIDIYKMMQRLRGEAAAEGGKVVSVMGNHEFMNALSDWRYVTPLDIKQFGGSQQRREAMSIDGWLGQEWLANYSVTARVPMSPFPDAPTLSFTHGSLRPSFSNLTPYPDAINKLGHVLLTRAMTPPLAPPYPPNPYQGLPEGTTKDEQELYGGGGPLWARGLAEGPEDTVCKWAKEIKEKIGVRRIIGGHTPNFEHIVSRCDGQVIIIDTGISSAYGGVLSALEIIYTLTPVPDEDDDNNGHREDPLAPDQQAQSPMEVEPLLRQGGKYIEREEVYAIYEKHRQLLAREVQQIIL</sequence>
<dbReference type="GeneID" id="39590582"/>
<evidence type="ECO:0000313" key="5">
    <source>
        <dbReference type="Proteomes" id="UP000279236"/>
    </source>
</evidence>
<evidence type="ECO:0000256" key="2">
    <source>
        <dbReference type="SAM" id="SignalP"/>
    </source>
</evidence>
<evidence type="ECO:0000313" key="4">
    <source>
        <dbReference type="EMBL" id="RSH84517.1"/>
    </source>
</evidence>
<organism evidence="4 5">
    <name type="scientific">Apiotrichum porosum</name>
    <dbReference type="NCBI Taxonomy" id="105984"/>
    <lineage>
        <taxon>Eukaryota</taxon>
        <taxon>Fungi</taxon>
        <taxon>Dikarya</taxon>
        <taxon>Basidiomycota</taxon>
        <taxon>Agaricomycotina</taxon>
        <taxon>Tremellomycetes</taxon>
        <taxon>Trichosporonales</taxon>
        <taxon>Trichosporonaceae</taxon>
        <taxon>Apiotrichum</taxon>
    </lineage>
</organism>
<feature type="signal peptide" evidence="2">
    <location>
        <begin position="1"/>
        <end position="34"/>
    </location>
</feature>
<dbReference type="STRING" id="105984.A0A427Y0A2"/>
<feature type="region of interest" description="Disordered" evidence="1">
    <location>
        <begin position="329"/>
        <end position="355"/>
    </location>
</feature>
<dbReference type="OrthoDB" id="5976022at2759"/>
<dbReference type="PANTHER" id="PTHR46546">
    <property type="entry name" value="SHEWANELLA-LIKE PROTEIN PHOSPHATASE 1"/>
    <property type="match status" value="1"/>
</dbReference>
<dbReference type="InterPro" id="IPR004843">
    <property type="entry name" value="Calcineurin-like_PHP"/>
</dbReference>
<name>A0A427Y0A2_9TREE</name>
<comment type="caution">
    <text evidence="4">The sequence shown here is derived from an EMBL/GenBank/DDBJ whole genome shotgun (WGS) entry which is preliminary data.</text>
</comment>
<dbReference type="Pfam" id="PF00149">
    <property type="entry name" value="Metallophos"/>
    <property type="match status" value="1"/>
</dbReference>
<protein>
    <recommendedName>
        <fullName evidence="3">Calcineurin-like phosphoesterase domain-containing protein</fullName>
    </recommendedName>
</protein>
<dbReference type="GO" id="GO:0016787">
    <property type="term" value="F:hydrolase activity"/>
    <property type="evidence" value="ECO:0007669"/>
    <property type="project" value="InterPro"/>
</dbReference>
<dbReference type="Gene3D" id="3.60.21.10">
    <property type="match status" value="1"/>
</dbReference>
<keyword evidence="2" id="KW-0732">Signal</keyword>
<keyword evidence="5" id="KW-1185">Reference proteome</keyword>